<dbReference type="KEGG" id="stha:NCTC11429_02043"/>
<dbReference type="GO" id="GO:0034599">
    <property type="term" value="P:cellular response to oxidative stress"/>
    <property type="evidence" value="ECO:0007669"/>
    <property type="project" value="TreeGrafter"/>
</dbReference>
<keyword evidence="18" id="KW-1185">Reference proteome</keyword>
<dbReference type="AlphaFoldDB" id="A0A4U9UWY3"/>
<dbReference type="GO" id="GO:0008379">
    <property type="term" value="F:thioredoxin peroxidase activity"/>
    <property type="evidence" value="ECO:0007669"/>
    <property type="project" value="TreeGrafter"/>
</dbReference>
<gene>
    <name evidence="16" type="primary">bcp</name>
    <name evidence="15" type="ORF">ABTW24_12345</name>
    <name evidence="16" type="ORF">NCTC11429_02043</name>
</gene>
<dbReference type="GO" id="GO:0005737">
    <property type="term" value="C:cytoplasm"/>
    <property type="evidence" value="ECO:0007669"/>
    <property type="project" value="TreeGrafter"/>
</dbReference>
<evidence type="ECO:0000256" key="12">
    <source>
        <dbReference type="ARBA" id="ARBA00049091"/>
    </source>
</evidence>
<organism evidence="16 17">
    <name type="scientific">Sphingobacterium thalpophilum</name>
    <dbReference type="NCBI Taxonomy" id="259"/>
    <lineage>
        <taxon>Bacteria</taxon>
        <taxon>Pseudomonadati</taxon>
        <taxon>Bacteroidota</taxon>
        <taxon>Sphingobacteriia</taxon>
        <taxon>Sphingobacteriales</taxon>
        <taxon>Sphingobacteriaceae</taxon>
        <taxon>Sphingobacterium</taxon>
    </lineage>
</organism>
<dbReference type="PROSITE" id="PS51352">
    <property type="entry name" value="THIOREDOXIN_2"/>
    <property type="match status" value="1"/>
</dbReference>
<evidence type="ECO:0000313" key="15">
    <source>
        <dbReference type="EMBL" id="MEZ0452387.1"/>
    </source>
</evidence>
<keyword evidence="4 16" id="KW-0575">Peroxidase</keyword>
<evidence type="ECO:0000256" key="11">
    <source>
        <dbReference type="ARBA" id="ARBA00042639"/>
    </source>
</evidence>
<evidence type="ECO:0000313" key="18">
    <source>
        <dbReference type="Proteomes" id="UP001566204"/>
    </source>
</evidence>
<evidence type="ECO:0000256" key="8">
    <source>
        <dbReference type="ARBA" id="ARBA00023284"/>
    </source>
</evidence>
<keyword evidence="7" id="KW-1015">Disulfide bond</keyword>
<evidence type="ECO:0000256" key="7">
    <source>
        <dbReference type="ARBA" id="ARBA00023157"/>
    </source>
</evidence>
<evidence type="ECO:0000256" key="5">
    <source>
        <dbReference type="ARBA" id="ARBA00022862"/>
    </source>
</evidence>
<dbReference type="FunFam" id="3.40.30.10:FF:000007">
    <property type="entry name" value="Thioredoxin-dependent thiol peroxidase"/>
    <property type="match status" value="1"/>
</dbReference>
<dbReference type="InterPro" id="IPR036249">
    <property type="entry name" value="Thioredoxin-like_sf"/>
</dbReference>
<dbReference type="SUPFAM" id="SSF52833">
    <property type="entry name" value="Thioredoxin-like"/>
    <property type="match status" value="1"/>
</dbReference>
<dbReference type="Gene3D" id="3.40.30.10">
    <property type="entry name" value="Glutaredoxin"/>
    <property type="match status" value="1"/>
</dbReference>
<comment type="similarity">
    <text evidence="10">Belongs to the peroxiredoxin family. BCP/PrxQ subfamily.</text>
</comment>
<dbReference type="InterPro" id="IPR024706">
    <property type="entry name" value="Peroxiredoxin_AhpC-typ"/>
</dbReference>
<name>A0A4U9UWY3_9SPHI</name>
<dbReference type="GO" id="GO:0045454">
    <property type="term" value="P:cell redox homeostasis"/>
    <property type="evidence" value="ECO:0007669"/>
    <property type="project" value="TreeGrafter"/>
</dbReference>
<dbReference type="Pfam" id="PF00578">
    <property type="entry name" value="AhpC-TSA"/>
    <property type="match status" value="1"/>
</dbReference>
<dbReference type="PANTHER" id="PTHR42801:SF4">
    <property type="entry name" value="AHPC_TSA FAMILY PROTEIN"/>
    <property type="match status" value="1"/>
</dbReference>
<evidence type="ECO:0000256" key="9">
    <source>
        <dbReference type="ARBA" id="ARBA00032824"/>
    </source>
</evidence>
<accession>A0A4U9UWY3</accession>
<evidence type="ECO:0000256" key="1">
    <source>
        <dbReference type="ARBA" id="ARBA00003330"/>
    </source>
</evidence>
<feature type="active site" description="Cysteine sulfenic acid (-SOH) intermediate; for peroxidase activity" evidence="13">
    <location>
        <position position="46"/>
    </location>
</feature>
<dbReference type="Proteomes" id="UP001566204">
    <property type="component" value="Unassembled WGS sequence"/>
</dbReference>
<dbReference type="CDD" id="cd03017">
    <property type="entry name" value="PRX_BCP"/>
    <property type="match status" value="1"/>
</dbReference>
<comment type="subunit">
    <text evidence="2">Monomer.</text>
</comment>
<dbReference type="EC" id="1.11.1.24" evidence="3"/>
<sequence>MATLEIGQQAPDFSAKNQNGETVHLADFRGKKVILYFYPKDNTPGCTTEACNFRDNYQSLKKDGYEIIGVSVDSEASHRKFIDKHELPFQLLVDEDKSLVEAFGVWVEKNMYGKKYMGTARTTFVIDENGIIQHIINKVDNKNASQQIRDLAKSHI</sequence>
<evidence type="ECO:0000256" key="10">
    <source>
        <dbReference type="ARBA" id="ARBA00038489"/>
    </source>
</evidence>
<comment type="catalytic activity">
    <reaction evidence="12">
        <text>a hydroperoxide + [thioredoxin]-dithiol = an alcohol + [thioredoxin]-disulfide + H2O</text>
        <dbReference type="Rhea" id="RHEA:62620"/>
        <dbReference type="Rhea" id="RHEA-COMP:10698"/>
        <dbReference type="Rhea" id="RHEA-COMP:10700"/>
        <dbReference type="ChEBI" id="CHEBI:15377"/>
        <dbReference type="ChEBI" id="CHEBI:29950"/>
        <dbReference type="ChEBI" id="CHEBI:30879"/>
        <dbReference type="ChEBI" id="CHEBI:35924"/>
        <dbReference type="ChEBI" id="CHEBI:50058"/>
        <dbReference type="EC" id="1.11.1.24"/>
    </reaction>
</comment>
<dbReference type="InterPro" id="IPR000866">
    <property type="entry name" value="AhpC/TSA"/>
</dbReference>
<dbReference type="GeneID" id="78462775"/>
<dbReference type="InterPro" id="IPR050924">
    <property type="entry name" value="Peroxiredoxin_BCP/PrxQ"/>
</dbReference>
<evidence type="ECO:0000256" key="6">
    <source>
        <dbReference type="ARBA" id="ARBA00023002"/>
    </source>
</evidence>
<evidence type="ECO:0000313" key="17">
    <source>
        <dbReference type="Proteomes" id="UP000308196"/>
    </source>
</evidence>
<evidence type="ECO:0000256" key="3">
    <source>
        <dbReference type="ARBA" id="ARBA00013017"/>
    </source>
</evidence>
<comment type="function">
    <text evidence="1">Thiol-specific peroxidase that catalyzes the reduction of hydrogen peroxide and organic hydroperoxides to water and alcohols, respectively. Plays a role in cell protection against oxidative stress by detoxifying peroxides and as sensor of hydrogen peroxide-mediated signaling events.</text>
</comment>
<evidence type="ECO:0000313" key="16">
    <source>
        <dbReference type="EMBL" id="VTR38515.1"/>
    </source>
</evidence>
<dbReference type="PIRSF" id="PIRSF000239">
    <property type="entry name" value="AHPC"/>
    <property type="match status" value="1"/>
</dbReference>
<keyword evidence="8" id="KW-0676">Redox-active center</keyword>
<dbReference type="RefSeq" id="WP_028071907.1">
    <property type="nucleotide sequence ID" value="NZ_CP141191.1"/>
</dbReference>
<evidence type="ECO:0000256" key="2">
    <source>
        <dbReference type="ARBA" id="ARBA00011245"/>
    </source>
</evidence>
<reference evidence="15 18" key="2">
    <citation type="submission" date="2024-06" db="EMBL/GenBank/DDBJ databases">
        <title>Soil Sphingobacterium thalpophilum.</title>
        <authorList>
            <person name="Yang J."/>
            <person name="Li J."/>
        </authorList>
    </citation>
    <scope>NUCLEOTIDE SEQUENCE [LARGE SCALE GENOMIC DNA]</scope>
    <source>
        <strain evidence="15 18">22g91tb</strain>
    </source>
</reference>
<feature type="domain" description="Thioredoxin" evidence="14">
    <location>
        <begin position="4"/>
        <end position="156"/>
    </location>
</feature>
<evidence type="ECO:0000259" key="14">
    <source>
        <dbReference type="PROSITE" id="PS51352"/>
    </source>
</evidence>
<keyword evidence="5" id="KW-0049">Antioxidant</keyword>
<dbReference type="InterPro" id="IPR013766">
    <property type="entry name" value="Thioredoxin_domain"/>
</dbReference>
<dbReference type="STRING" id="1123265.GCA_000686625_00911"/>
<dbReference type="Proteomes" id="UP000308196">
    <property type="component" value="Chromosome"/>
</dbReference>
<proteinExistence type="inferred from homology"/>
<dbReference type="NCBIfam" id="NF006960">
    <property type="entry name" value="PRK09437.1"/>
    <property type="match status" value="1"/>
</dbReference>
<dbReference type="EMBL" id="JBEOQB010000003">
    <property type="protein sequence ID" value="MEZ0452387.1"/>
    <property type="molecule type" value="Genomic_DNA"/>
</dbReference>
<keyword evidence="6 16" id="KW-0560">Oxidoreductase</keyword>
<evidence type="ECO:0000256" key="4">
    <source>
        <dbReference type="ARBA" id="ARBA00022559"/>
    </source>
</evidence>
<dbReference type="PANTHER" id="PTHR42801">
    <property type="entry name" value="THIOREDOXIN-DEPENDENT PEROXIDE REDUCTASE"/>
    <property type="match status" value="1"/>
</dbReference>
<evidence type="ECO:0000256" key="13">
    <source>
        <dbReference type="PIRSR" id="PIRSR000239-1"/>
    </source>
</evidence>
<reference evidence="16 17" key="1">
    <citation type="submission" date="2019-05" db="EMBL/GenBank/DDBJ databases">
        <authorList>
            <consortium name="Pathogen Informatics"/>
        </authorList>
    </citation>
    <scope>NUCLEOTIDE SEQUENCE [LARGE SCALE GENOMIC DNA]</scope>
    <source>
        <strain evidence="16 17">NCTC11429</strain>
    </source>
</reference>
<dbReference type="EMBL" id="LR590484">
    <property type="protein sequence ID" value="VTR38515.1"/>
    <property type="molecule type" value="Genomic_DNA"/>
</dbReference>
<protein>
    <recommendedName>
        <fullName evidence="3">thioredoxin-dependent peroxiredoxin</fullName>
        <ecNumber evidence="3">1.11.1.24</ecNumber>
    </recommendedName>
    <alternativeName>
        <fullName evidence="9">Thioredoxin peroxidase</fullName>
    </alternativeName>
    <alternativeName>
        <fullName evidence="11">Thioredoxin-dependent peroxiredoxin Bcp</fullName>
    </alternativeName>
</protein>